<sequence>DEANRSFTLSIPSVQARRHSLTATAAAGVPTSSGVASGSFITPPSSRVSSRRPSAQSFLAEKLGTSPIRRSSFNALSDTVLRRDGEKNWEKRRADRPKKAFTRTECADYSPVIEEAD</sequence>
<protein>
    <submittedName>
        <fullName evidence="3">Kinesin motor domain-containing protein</fullName>
    </submittedName>
</protein>
<dbReference type="Proteomes" id="UP000095280">
    <property type="component" value="Unplaced"/>
</dbReference>
<keyword evidence="2" id="KW-1185">Reference proteome</keyword>
<evidence type="ECO:0000313" key="2">
    <source>
        <dbReference type="Proteomes" id="UP000095280"/>
    </source>
</evidence>
<accession>A0A1I8HWG2</accession>
<proteinExistence type="predicted"/>
<evidence type="ECO:0000256" key="1">
    <source>
        <dbReference type="SAM" id="MobiDB-lite"/>
    </source>
</evidence>
<dbReference type="WBParaSite" id="maker-uti_cns_0008335-snap-gene-0.2-mRNA-1">
    <property type="protein sequence ID" value="maker-uti_cns_0008335-snap-gene-0.2-mRNA-1"/>
    <property type="gene ID" value="maker-uti_cns_0008335-snap-gene-0.2"/>
</dbReference>
<feature type="region of interest" description="Disordered" evidence="1">
    <location>
        <begin position="22"/>
        <end position="53"/>
    </location>
</feature>
<organism evidence="2 3">
    <name type="scientific">Macrostomum lignano</name>
    <dbReference type="NCBI Taxonomy" id="282301"/>
    <lineage>
        <taxon>Eukaryota</taxon>
        <taxon>Metazoa</taxon>
        <taxon>Spiralia</taxon>
        <taxon>Lophotrochozoa</taxon>
        <taxon>Platyhelminthes</taxon>
        <taxon>Rhabditophora</taxon>
        <taxon>Macrostomorpha</taxon>
        <taxon>Macrostomida</taxon>
        <taxon>Macrostomidae</taxon>
        <taxon>Macrostomum</taxon>
    </lineage>
</organism>
<dbReference type="AlphaFoldDB" id="A0A1I8HWG2"/>
<feature type="compositionally biased region" description="Polar residues" evidence="1">
    <location>
        <begin position="30"/>
        <end position="42"/>
    </location>
</feature>
<reference evidence="3" key="1">
    <citation type="submission" date="2016-11" db="UniProtKB">
        <authorList>
            <consortium name="WormBaseParasite"/>
        </authorList>
    </citation>
    <scope>IDENTIFICATION</scope>
</reference>
<evidence type="ECO:0000313" key="3">
    <source>
        <dbReference type="WBParaSite" id="maker-uti_cns_0008335-snap-gene-0.2-mRNA-1"/>
    </source>
</evidence>
<name>A0A1I8HWG2_9PLAT</name>
<feature type="compositionally biased region" description="Low complexity" evidence="1">
    <location>
        <begin position="43"/>
        <end position="53"/>
    </location>
</feature>